<keyword evidence="2" id="KW-0238">DNA-binding</keyword>
<dbReference type="InterPro" id="IPR050908">
    <property type="entry name" value="SmbC-like"/>
</dbReference>
<dbReference type="Pfam" id="PF12833">
    <property type="entry name" value="HTH_18"/>
    <property type="match status" value="1"/>
</dbReference>
<evidence type="ECO:0000256" key="3">
    <source>
        <dbReference type="ARBA" id="ARBA00023163"/>
    </source>
</evidence>
<dbReference type="InterPro" id="IPR029442">
    <property type="entry name" value="GyrI-like"/>
</dbReference>
<name>A0A7J5AB60_9FLAO</name>
<dbReference type="Pfam" id="PF06445">
    <property type="entry name" value="GyrI-like"/>
    <property type="match status" value="1"/>
</dbReference>
<dbReference type="PANTHER" id="PTHR40055">
    <property type="entry name" value="TRANSCRIPTIONAL REGULATOR YGIV-RELATED"/>
    <property type="match status" value="1"/>
</dbReference>
<dbReference type="Proteomes" id="UP000467305">
    <property type="component" value="Unassembled WGS sequence"/>
</dbReference>
<organism evidence="5 6">
    <name type="scientific">Tenacibaculum aiptasiae</name>
    <dbReference type="NCBI Taxonomy" id="426481"/>
    <lineage>
        <taxon>Bacteria</taxon>
        <taxon>Pseudomonadati</taxon>
        <taxon>Bacteroidota</taxon>
        <taxon>Flavobacteriia</taxon>
        <taxon>Flavobacteriales</taxon>
        <taxon>Flavobacteriaceae</taxon>
        <taxon>Tenacibaculum</taxon>
    </lineage>
</organism>
<keyword evidence="6" id="KW-1185">Reference proteome</keyword>
<dbReference type="GO" id="GO:0003700">
    <property type="term" value="F:DNA-binding transcription factor activity"/>
    <property type="evidence" value="ECO:0007669"/>
    <property type="project" value="InterPro"/>
</dbReference>
<dbReference type="EMBL" id="WAAU01000028">
    <property type="protein sequence ID" value="KAB1154658.1"/>
    <property type="molecule type" value="Genomic_DNA"/>
</dbReference>
<feature type="domain" description="HTH araC/xylS-type" evidence="4">
    <location>
        <begin position="16"/>
        <end position="115"/>
    </location>
</feature>
<dbReference type="PANTHER" id="PTHR40055:SF1">
    <property type="entry name" value="TRANSCRIPTIONAL REGULATOR YGIV-RELATED"/>
    <property type="match status" value="1"/>
</dbReference>
<dbReference type="PRINTS" id="PR00032">
    <property type="entry name" value="HTHARAC"/>
</dbReference>
<comment type="caution">
    <text evidence="5">The sequence shown here is derived from an EMBL/GenBank/DDBJ whole genome shotgun (WGS) entry which is preliminary data.</text>
</comment>
<dbReference type="OrthoDB" id="9816011at2"/>
<dbReference type="InterPro" id="IPR020449">
    <property type="entry name" value="Tscrpt_reg_AraC-type_HTH"/>
</dbReference>
<dbReference type="SUPFAM" id="SSF46689">
    <property type="entry name" value="Homeodomain-like"/>
    <property type="match status" value="2"/>
</dbReference>
<evidence type="ECO:0000313" key="6">
    <source>
        <dbReference type="Proteomes" id="UP000467305"/>
    </source>
</evidence>
<dbReference type="SMART" id="SM00871">
    <property type="entry name" value="AraC_E_bind"/>
    <property type="match status" value="1"/>
</dbReference>
<dbReference type="SUPFAM" id="SSF55136">
    <property type="entry name" value="Probable bacterial effector-binding domain"/>
    <property type="match status" value="1"/>
</dbReference>
<protein>
    <submittedName>
        <fullName evidence="5">AraC family transcriptional regulator</fullName>
    </submittedName>
</protein>
<gene>
    <name evidence="5" type="ORF">F7018_14115</name>
</gene>
<dbReference type="InterPro" id="IPR018062">
    <property type="entry name" value="HTH_AraC-typ_CS"/>
</dbReference>
<dbReference type="InterPro" id="IPR009057">
    <property type="entry name" value="Homeodomain-like_sf"/>
</dbReference>
<dbReference type="PROSITE" id="PS01124">
    <property type="entry name" value="HTH_ARAC_FAMILY_2"/>
    <property type="match status" value="1"/>
</dbReference>
<evidence type="ECO:0000259" key="4">
    <source>
        <dbReference type="PROSITE" id="PS01124"/>
    </source>
</evidence>
<dbReference type="AlphaFoldDB" id="A0A7J5AB60"/>
<keyword evidence="1" id="KW-0805">Transcription regulation</keyword>
<evidence type="ECO:0000256" key="2">
    <source>
        <dbReference type="ARBA" id="ARBA00023125"/>
    </source>
</evidence>
<dbReference type="PROSITE" id="PS00041">
    <property type="entry name" value="HTH_ARAC_FAMILY_1"/>
    <property type="match status" value="1"/>
</dbReference>
<dbReference type="GO" id="GO:0043565">
    <property type="term" value="F:sequence-specific DNA binding"/>
    <property type="evidence" value="ECO:0007669"/>
    <property type="project" value="InterPro"/>
</dbReference>
<reference evidence="5 6" key="1">
    <citation type="submission" date="2019-09" db="EMBL/GenBank/DDBJ databases">
        <authorList>
            <person name="Cao W.R."/>
        </authorList>
    </citation>
    <scope>NUCLEOTIDE SEQUENCE [LARGE SCALE GENOMIC DNA]</scope>
    <source>
        <strain evidence="6">a4</strain>
    </source>
</reference>
<proteinExistence type="predicted"/>
<evidence type="ECO:0000256" key="1">
    <source>
        <dbReference type="ARBA" id="ARBA00023015"/>
    </source>
</evidence>
<dbReference type="InterPro" id="IPR011256">
    <property type="entry name" value="Reg_factor_effector_dom_sf"/>
</dbReference>
<dbReference type="RefSeq" id="WP_150900741.1">
    <property type="nucleotide sequence ID" value="NZ_WAAU01000028.1"/>
</dbReference>
<keyword evidence="3" id="KW-0804">Transcription</keyword>
<evidence type="ECO:0000313" key="5">
    <source>
        <dbReference type="EMBL" id="KAB1154658.1"/>
    </source>
</evidence>
<dbReference type="InterPro" id="IPR010499">
    <property type="entry name" value="AraC_E-bd"/>
</dbReference>
<dbReference type="Gene3D" id="1.10.10.60">
    <property type="entry name" value="Homeodomain-like"/>
    <property type="match status" value="2"/>
</dbReference>
<accession>A0A7J5AB60</accession>
<sequence length="307" mass="35473">MKGTVNFSNKTITRIGKAIDYVESNLDKKLVLERVAKEAHFSPFHFHRLFKIVTNETLNDFIVRKRIEKAAFFLLKQKEKSITEVSERVGFTSLSSFSRAFKNFYGMSPAEFKKESANKYSKICKTESKNGQIETRFEQYICNINENLNWLKMNAKTEVKVVPEMQLAYLSHKGGMDLIGSVYNRLIQWAAPKGLMSQPNLRMVTIYHDSPKITSPDQVRQSACMVLDRKVTTEGEVNLKTLPATKCVVSRVEVVGEQFQKAWESSFVWMSEHGYRKGDQDPFEIYYNNAEEHPQKKWIVDLCIPVE</sequence>
<dbReference type="InterPro" id="IPR018060">
    <property type="entry name" value="HTH_AraC"/>
</dbReference>
<dbReference type="SMART" id="SM00342">
    <property type="entry name" value="HTH_ARAC"/>
    <property type="match status" value="1"/>
</dbReference>
<dbReference type="Gene3D" id="3.20.80.10">
    <property type="entry name" value="Regulatory factor, effector binding domain"/>
    <property type="match status" value="1"/>
</dbReference>